<name>A0A3P6UX37_DIBLA</name>
<gene>
    <name evidence="1" type="ORF">DILT_LOCUS3391</name>
</gene>
<accession>A0A3P6UX37</accession>
<dbReference type="Proteomes" id="UP000281553">
    <property type="component" value="Unassembled WGS sequence"/>
</dbReference>
<dbReference type="AlphaFoldDB" id="A0A3P6UX37"/>
<dbReference type="OrthoDB" id="278338at2759"/>
<sequence length="210" mass="23676">MSISPYGFAPISRVYGRGALCFRLSCQFTRQFSAQSAEPAAQVVLTNGLPRFHIPLPSRKETCVFTMRPLSNTVGDLIEAIQQEDKGIDRIALLSPDGLRIAKANSIELLLSSNFTLEINDQKYTVDLSSLDLPKHVSSSEINHIRTLIGQLNCALNADDVYAERERELRRRIDDVTMQLEPFEQVSFPNLCFFITLRQRYGHTCCGNSY</sequence>
<protein>
    <submittedName>
        <fullName evidence="1">Uncharacterized protein</fullName>
    </submittedName>
</protein>
<organism evidence="1 2">
    <name type="scientific">Dibothriocephalus latus</name>
    <name type="common">Fish tapeworm</name>
    <name type="synonym">Diphyllobothrium latum</name>
    <dbReference type="NCBI Taxonomy" id="60516"/>
    <lineage>
        <taxon>Eukaryota</taxon>
        <taxon>Metazoa</taxon>
        <taxon>Spiralia</taxon>
        <taxon>Lophotrochozoa</taxon>
        <taxon>Platyhelminthes</taxon>
        <taxon>Cestoda</taxon>
        <taxon>Eucestoda</taxon>
        <taxon>Diphyllobothriidea</taxon>
        <taxon>Diphyllobothriidae</taxon>
        <taxon>Dibothriocephalus</taxon>
    </lineage>
</organism>
<keyword evidence="2" id="KW-1185">Reference proteome</keyword>
<dbReference type="EMBL" id="UYRU01043580">
    <property type="protein sequence ID" value="VDK82834.1"/>
    <property type="molecule type" value="Genomic_DNA"/>
</dbReference>
<evidence type="ECO:0000313" key="1">
    <source>
        <dbReference type="EMBL" id="VDK82834.1"/>
    </source>
</evidence>
<proteinExistence type="predicted"/>
<reference evidence="1 2" key="1">
    <citation type="submission" date="2018-11" db="EMBL/GenBank/DDBJ databases">
        <authorList>
            <consortium name="Pathogen Informatics"/>
        </authorList>
    </citation>
    <scope>NUCLEOTIDE SEQUENCE [LARGE SCALE GENOMIC DNA]</scope>
</reference>
<evidence type="ECO:0000313" key="2">
    <source>
        <dbReference type="Proteomes" id="UP000281553"/>
    </source>
</evidence>